<dbReference type="InterPro" id="IPR011990">
    <property type="entry name" value="TPR-like_helical_dom_sf"/>
</dbReference>
<gene>
    <name evidence="1" type="ordered locus">RB12030</name>
</gene>
<reference evidence="1 2" key="1">
    <citation type="journal article" date="2003" name="Proc. Natl. Acad. Sci. U.S.A.">
        <title>Complete genome sequence of the marine planctomycete Pirellula sp. strain 1.</title>
        <authorList>
            <person name="Gloeckner F.O."/>
            <person name="Kube M."/>
            <person name="Bauer M."/>
            <person name="Teeling H."/>
            <person name="Lombardot T."/>
            <person name="Ludwig W."/>
            <person name="Gade D."/>
            <person name="Beck A."/>
            <person name="Borzym K."/>
            <person name="Heitmann K."/>
            <person name="Rabus R."/>
            <person name="Schlesner H."/>
            <person name="Amann R."/>
            <person name="Reinhardt R."/>
        </authorList>
    </citation>
    <scope>NUCLEOTIDE SEQUENCE [LARGE SCALE GENOMIC DNA]</scope>
    <source>
        <strain evidence="2">DSM 10527 / NCIMB 13988 / SH1</strain>
    </source>
</reference>
<evidence type="ECO:0000313" key="1">
    <source>
        <dbReference type="EMBL" id="CAD77357.1"/>
    </source>
</evidence>
<dbReference type="InParanoid" id="Q7UJA1"/>
<accession>Q7UJA1</accession>
<dbReference type="EnsemblBacteria" id="CAD77357">
    <property type="protein sequence ID" value="CAD77357"/>
    <property type="gene ID" value="RB12030"/>
</dbReference>
<dbReference type="OrthoDB" id="286371at2"/>
<dbReference type="STRING" id="243090.RB12030"/>
<dbReference type="EMBL" id="BX294154">
    <property type="protein sequence ID" value="CAD77357.1"/>
    <property type="molecule type" value="Genomic_DNA"/>
</dbReference>
<dbReference type="Proteomes" id="UP000001025">
    <property type="component" value="Chromosome"/>
</dbReference>
<organism evidence="1 2">
    <name type="scientific">Rhodopirellula baltica (strain DSM 10527 / NCIMB 13988 / SH1)</name>
    <dbReference type="NCBI Taxonomy" id="243090"/>
    <lineage>
        <taxon>Bacteria</taxon>
        <taxon>Pseudomonadati</taxon>
        <taxon>Planctomycetota</taxon>
        <taxon>Planctomycetia</taxon>
        <taxon>Pirellulales</taxon>
        <taxon>Pirellulaceae</taxon>
        <taxon>Rhodopirellula</taxon>
    </lineage>
</organism>
<name>Q7UJA1_RHOBA</name>
<dbReference type="SUPFAM" id="SSF48452">
    <property type="entry name" value="TPR-like"/>
    <property type="match status" value="1"/>
</dbReference>
<keyword evidence="2" id="KW-1185">Reference proteome</keyword>
<proteinExistence type="predicted"/>
<dbReference type="PATRIC" id="fig|243090.15.peg.5813"/>
<dbReference type="KEGG" id="rba:RB12030"/>
<evidence type="ECO:0008006" key="3">
    <source>
        <dbReference type="Google" id="ProtNLM"/>
    </source>
</evidence>
<sequence length="264" mass="29437">MVSSGNVSLGSVPVRWPMPCYMILISRAFLMTAVPTNEGSEATAGPTRRQQLEHHLKTCPTDRDGYLELASIYREENRPLQAAKILSQAHETFPDDSSLLWELEEAQLARSVQQLVEVRDLATRLGNSSADHELERATADWGNCRLKVCRARLARDPSLTYLRMVLGEALYDLERYDEAIDELEPLLDSETHSPGAYLLTGRCQLLLSQDMAAMKSLRQASIRRAVIGPAKTRSAALKLLIDLADRHGLSASLQFYQQSLQAIS</sequence>
<dbReference type="Gene3D" id="1.25.40.10">
    <property type="entry name" value="Tetratricopeptide repeat domain"/>
    <property type="match status" value="2"/>
</dbReference>
<dbReference type="AlphaFoldDB" id="Q7UJA1"/>
<dbReference type="eggNOG" id="COG0457">
    <property type="taxonomic scope" value="Bacteria"/>
</dbReference>
<dbReference type="HOGENOM" id="CLU_1053250_0_0_0"/>
<protein>
    <recommendedName>
        <fullName evidence="3">Tetratricopeptide repeat protein</fullName>
    </recommendedName>
</protein>
<evidence type="ECO:0000313" key="2">
    <source>
        <dbReference type="Proteomes" id="UP000001025"/>
    </source>
</evidence>